<dbReference type="PIRSF" id="PIRSF029287">
    <property type="entry name" value="UCP029287"/>
    <property type="match status" value="1"/>
</dbReference>
<dbReference type="InterPro" id="IPR017748">
    <property type="entry name" value="TagF"/>
</dbReference>
<accession>A0AAJ2BPT0</accession>
<dbReference type="Pfam" id="PF09867">
    <property type="entry name" value="TagF_N"/>
    <property type="match status" value="1"/>
</dbReference>
<dbReference type="Proteomes" id="UP001253458">
    <property type="component" value="Unassembled WGS sequence"/>
</dbReference>
<dbReference type="EMBL" id="JAVDTL010000001">
    <property type="protein sequence ID" value="MDR6765651.1"/>
    <property type="molecule type" value="Genomic_DNA"/>
</dbReference>
<organism evidence="1 4">
    <name type="scientific">Acidovorax delafieldii</name>
    <name type="common">Pseudomonas delafieldii</name>
    <dbReference type="NCBI Taxonomy" id="47920"/>
    <lineage>
        <taxon>Bacteria</taxon>
        <taxon>Pseudomonadati</taxon>
        <taxon>Pseudomonadota</taxon>
        <taxon>Betaproteobacteria</taxon>
        <taxon>Burkholderiales</taxon>
        <taxon>Comamonadaceae</taxon>
        <taxon>Acidovorax</taxon>
    </lineage>
</organism>
<dbReference type="EMBL" id="JAVDTS010000001">
    <property type="protein sequence ID" value="MDR6836088.1"/>
    <property type="molecule type" value="Genomic_DNA"/>
</dbReference>
<evidence type="ECO:0000313" key="3">
    <source>
        <dbReference type="Proteomes" id="UP001249076"/>
    </source>
</evidence>
<dbReference type="Proteomes" id="UP001249076">
    <property type="component" value="Unassembled WGS sequence"/>
</dbReference>
<dbReference type="RefSeq" id="WP_209816330.1">
    <property type="nucleotide sequence ID" value="NZ_JAVDTL010000001.1"/>
</dbReference>
<gene>
    <name evidence="1" type="ORF">J2W88_000909</name>
    <name evidence="2" type="ORF">J2W93_000909</name>
</gene>
<dbReference type="InterPro" id="IPR038225">
    <property type="entry name" value="TagF_sf"/>
</dbReference>
<evidence type="ECO:0000313" key="2">
    <source>
        <dbReference type="EMBL" id="MDR6836088.1"/>
    </source>
</evidence>
<proteinExistence type="predicted"/>
<sequence>MPEQPLSNDLRSMLAPSSIAWYGKLPSLGDFVGRRMPHALASEWDAWMREGMEQLRLADETSWSDTFVNAPLWFFIASPSTPGSPVIGALAPSMDRVGRYYPITVMATAPHAGRPFAGDLQVKAFLAGARSAIVDARRRALSVDELDRRVSLLPSPFDTTLPGEREPSLIQDILSDLNEASQAHQATASDLTEHIALPAGEWRTHTAHFGEQSLWWISPTHRLGYRELVHHGKADRRLFAQLFSRH</sequence>
<reference evidence="1 3" key="1">
    <citation type="submission" date="2023-07" db="EMBL/GenBank/DDBJ databases">
        <title>Sorghum-associated microbial communities from plants grown in Nebraska, USA.</title>
        <authorList>
            <person name="Schachtman D."/>
        </authorList>
    </citation>
    <scope>NUCLEOTIDE SEQUENCE</scope>
    <source>
        <strain evidence="2 3">BE105</strain>
        <strain evidence="1">BE69</strain>
    </source>
</reference>
<protein>
    <submittedName>
        <fullName evidence="1">Type VI secretion system protein ImpM</fullName>
    </submittedName>
</protein>
<name>A0AAJ2BPT0_ACIDE</name>
<keyword evidence="3" id="KW-1185">Reference proteome</keyword>
<comment type="caution">
    <text evidence="1">The sequence shown here is derived from an EMBL/GenBank/DDBJ whole genome shotgun (WGS) entry which is preliminary data.</text>
</comment>
<dbReference type="NCBIfam" id="TIGR03373">
    <property type="entry name" value="VI_minor_4"/>
    <property type="match status" value="1"/>
</dbReference>
<dbReference type="Gene3D" id="3.40.1730.10">
    <property type="entry name" value="pa0076 domain"/>
    <property type="match status" value="1"/>
</dbReference>
<evidence type="ECO:0000313" key="4">
    <source>
        <dbReference type="Proteomes" id="UP001253458"/>
    </source>
</evidence>
<dbReference type="AlphaFoldDB" id="A0AAJ2BPT0"/>
<evidence type="ECO:0000313" key="1">
    <source>
        <dbReference type="EMBL" id="MDR6765651.1"/>
    </source>
</evidence>